<feature type="non-terminal residue" evidence="3">
    <location>
        <position position="1"/>
    </location>
</feature>
<keyword evidence="1" id="KW-0175">Coiled coil</keyword>
<dbReference type="InterPro" id="IPR050445">
    <property type="entry name" value="Bact_polysacc_biosynth/exp"/>
</dbReference>
<comment type="caution">
    <text evidence="3">The sequence shown here is derived from an EMBL/GenBank/DDBJ whole genome shotgun (WGS) entry which is preliminary data.</text>
</comment>
<protein>
    <submittedName>
        <fullName evidence="3">Uncharacterized protein</fullName>
    </submittedName>
</protein>
<evidence type="ECO:0000313" key="3">
    <source>
        <dbReference type="EMBL" id="GAJ01406.1"/>
    </source>
</evidence>
<name>X1UNC7_9ZZZZ</name>
<sequence length="192" mass="22275">AMVAELDQYNREILTTKATTNKEFIEGRVTETQAKLKEAEEELKRFRQENRRIEDSPELLLQLGRLTRQIKLQEELFITLKREYELAKIQEVKDTPVIYTLGEARPPMEKSSPKRKLYVLIAAIISLILGVGLAFLTDYAESSGWNLENLEKTEGFKIISTDFQKLIQSAKKIFRKAIKKVKSKKDKEKIDK</sequence>
<proteinExistence type="predicted"/>
<dbReference type="PANTHER" id="PTHR32309">
    <property type="entry name" value="TYROSINE-PROTEIN KINASE"/>
    <property type="match status" value="1"/>
</dbReference>
<dbReference type="EMBL" id="BARW01021320">
    <property type="protein sequence ID" value="GAJ01406.1"/>
    <property type="molecule type" value="Genomic_DNA"/>
</dbReference>
<evidence type="ECO:0000256" key="1">
    <source>
        <dbReference type="SAM" id="Coils"/>
    </source>
</evidence>
<dbReference type="AlphaFoldDB" id="X1UNC7"/>
<dbReference type="PANTHER" id="PTHR32309:SF13">
    <property type="entry name" value="FERRIC ENTEROBACTIN TRANSPORT PROTEIN FEPE"/>
    <property type="match status" value="1"/>
</dbReference>
<feature type="transmembrane region" description="Helical" evidence="2">
    <location>
        <begin position="117"/>
        <end position="136"/>
    </location>
</feature>
<keyword evidence="2" id="KW-0472">Membrane</keyword>
<dbReference type="GO" id="GO:0004713">
    <property type="term" value="F:protein tyrosine kinase activity"/>
    <property type="evidence" value="ECO:0007669"/>
    <property type="project" value="TreeGrafter"/>
</dbReference>
<dbReference type="GO" id="GO:0005886">
    <property type="term" value="C:plasma membrane"/>
    <property type="evidence" value="ECO:0007669"/>
    <property type="project" value="TreeGrafter"/>
</dbReference>
<feature type="coiled-coil region" evidence="1">
    <location>
        <begin position="22"/>
        <end position="56"/>
    </location>
</feature>
<gene>
    <name evidence="3" type="ORF">S12H4_35836</name>
</gene>
<evidence type="ECO:0000256" key="2">
    <source>
        <dbReference type="SAM" id="Phobius"/>
    </source>
</evidence>
<organism evidence="3">
    <name type="scientific">marine sediment metagenome</name>
    <dbReference type="NCBI Taxonomy" id="412755"/>
    <lineage>
        <taxon>unclassified sequences</taxon>
        <taxon>metagenomes</taxon>
        <taxon>ecological metagenomes</taxon>
    </lineage>
</organism>
<accession>X1UNC7</accession>
<keyword evidence="2" id="KW-1133">Transmembrane helix</keyword>
<reference evidence="3" key="1">
    <citation type="journal article" date="2014" name="Front. Microbiol.">
        <title>High frequency of phylogenetically diverse reductive dehalogenase-homologous genes in deep subseafloor sedimentary metagenomes.</title>
        <authorList>
            <person name="Kawai M."/>
            <person name="Futagami T."/>
            <person name="Toyoda A."/>
            <person name="Takaki Y."/>
            <person name="Nishi S."/>
            <person name="Hori S."/>
            <person name="Arai W."/>
            <person name="Tsubouchi T."/>
            <person name="Morono Y."/>
            <person name="Uchiyama I."/>
            <person name="Ito T."/>
            <person name="Fujiyama A."/>
            <person name="Inagaki F."/>
            <person name="Takami H."/>
        </authorList>
    </citation>
    <scope>NUCLEOTIDE SEQUENCE</scope>
    <source>
        <strain evidence="3">Expedition CK06-06</strain>
    </source>
</reference>
<keyword evidence="2" id="KW-0812">Transmembrane</keyword>